<protein>
    <submittedName>
        <fullName evidence="1">Uncharacterized protein</fullName>
    </submittedName>
</protein>
<dbReference type="EMBL" id="JZRB01000028">
    <property type="protein sequence ID" value="KJV31628.1"/>
    <property type="molecule type" value="Genomic_DNA"/>
</dbReference>
<gene>
    <name evidence="1" type="ORF">VI08_13230</name>
</gene>
<dbReference type="Pfam" id="PF11301">
    <property type="entry name" value="DUF3103"/>
    <property type="match status" value="1"/>
</dbReference>
<evidence type="ECO:0000313" key="1">
    <source>
        <dbReference type="EMBL" id="KJV31628.1"/>
    </source>
</evidence>
<dbReference type="InterPro" id="IPR021452">
    <property type="entry name" value="DUF3103"/>
</dbReference>
<comment type="caution">
    <text evidence="1">The sequence shown here is derived from an EMBL/GenBank/DDBJ whole genome shotgun (WGS) entry which is preliminary data.</text>
</comment>
<dbReference type="Proteomes" id="UP000033651">
    <property type="component" value="Unassembled WGS sequence"/>
</dbReference>
<dbReference type="AlphaFoldDB" id="A0A0F3KK98"/>
<dbReference type="RefSeq" id="WP_045830072.1">
    <property type="nucleotide sequence ID" value="NZ_JZRB01000028.1"/>
</dbReference>
<dbReference type="PATRIC" id="fig|345309.4.peg.1993"/>
<evidence type="ECO:0000313" key="2">
    <source>
        <dbReference type="Proteomes" id="UP000033651"/>
    </source>
</evidence>
<proteinExistence type="predicted"/>
<organism evidence="1 2">
    <name type="scientific">Luteibacter yeojuensis</name>
    <dbReference type="NCBI Taxonomy" id="345309"/>
    <lineage>
        <taxon>Bacteria</taxon>
        <taxon>Pseudomonadati</taxon>
        <taxon>Pseudomonadota</taxon>
        <taxon>Gammaproteobacteria</taxon>
        <taxon>Lysobacterales</taxon>
        <taxon>Rhodanobacteraceae</taxon>
        <taxon>Luteibacter</taxon>
    </lineage>
</organism>
<accession>A0A0F3KK98</accession>
<reference evidence="1 2" key="1">
    <citation type="submission" date="2015-03" db="EMBL/GenBank/DDBJ databases">
        <title>Draft genome sequence of Luteibacter yeojuensis strain SU11.</title>
        <authorList>
            <person name="Sulaiman J."/>
            <person name="Priya K."/>
            <person name="Chan K.-G."/>
        </authorList>
    </citation>
    <scope>NUCLEOTIDE SEQUENCE [LARGE SCALE GENOMIC DNA]</scope>
    <source>
        <strain evidence="1 2">SU11</strain>
    </source>
</reference>
<sequence length="222" mass="23706">MEDLTHVTDRTTPDRLAALRAGIAIMNDALSAAGLGGSRQPPLACALGAHATAASQELSMLRKIRVEDNKENVLKGDAEIFAITTGFGADGQPFVKTQLMPFLAKAKVDYTPNMDLVNWAECSAPYVNLQLFDKDGDVDFHKLAQALVQAVGEGLKLSPVTAPFAAVSALGQAVLGAMDSGWFKNNPDHVDSFYVLERGKTYTDYKGASNNATLTLEPYTVG</sequence>
<name>A0A0F3KK98_9GAMM</name>
<keyword evidence="2" id="KW-1185">Reference proteome</keyword>